<evidence type="ECO:0000256" key="5">
    <source>
        <dbReference type="ARBA" id="ARBA00023014"/>
    </source>
</evidence>
<evidence type="ECO:0000313" key="9">
    <source>
        <dbReference type="Proteomes" id="UP001254848"/>
    </source>
</evidence>
<keyword evidence="4 6" id="KW-0408">Iron</keyword>
<comment type="function">
    <text evidence="6">Component of a complex that catalyzes the oxidation of glycolate to glyoxylate.</text>
</comment>
<dbReference type="RefSeq" id="WP_413780833.1">
    <property type="nucleotide sequence ID" value="NZ_JAUOZS010000001.1"/>
</dbReference>
<dbReference type="InterPro" id="IPR017896">
    <property type="entry name" value="4Fe4S_Fe-S-bd"/>
</dbReference>
<dbReference type="InterPro" id="IPR004017">
    <property type="entry name" value="Cys_rich_dom"/>
</dbReference>
<dbReference type="SUPFAM" id="SSF46548">
    <property type="entry name" value="alpha-helical ferredoxin"/>
    <property type="match status" value="1"/>
</dbReference>
<evidence type="ECO:0000256" key="4">
    <source>
        <dbReference type="ARBA" id="ARBA00023004"/>
    </source>
</evidence>
<dbReference type="Proteomes" id="UP001254848">
    <property type="component" value="Unassembled WGS sequence"/>
</dbReference>
<dbReference type="PIRSF" id="PIRSF000139">
    <property type="entry name" value="Glc_ox_4Fe-4S"/>
    <property type="match status" value="1"/>
</dbReference>
<dbReference type="Pfam" id="PF13183">
    <property type="entry name" value="Fer4_8"/>
    <property type="match status" value="1"/>
</dbReference>
<dbReference type="InterPro" id="IPR009051">
    <property type="entry name" value="Helical_ferredxn"/>
</dbReference>
<dbReference type="PANTHER" id="PTHR32479">
    <property type="entry name" value="GLYCOLATE OXIDASE IRON-SULFUR SUBUNIT"/>
    <property type="match status" value="1"/>
</dbReference>
<evidence type="ECO:0000313" key="8">
    <source>
        <dbReference type="EMBL" id="MDT8902350.1"/>
    </source>
</evidence>
<dbReference type="PROSITE" id="PS00198">
    <property type="entry name" value="4FE4S_FER_1"/>
    <property type="match status" value="2"/>
</dbReference>
<dbReference type="Gene3D" id="1.10.1060.10">
    <property type="entry name" value="Alpha-helical ferredoxin"/>
    <property type="match status" value="1"/>
</dbReference>
<keyword evidence="6" id="KW-0813">Transport</keyword>
<gene>
    <name evidence="8" type="ORF">Q4T40_13935</name>
</gene>
<dbReference type="InterPro" id="IPR012257">
    <property type="entry name" value="Glc_ox_4Fe-4S"/>
</dbReference>
<comment type="catalytic activity">
    <reaction evidence="6">
        <text>(R)-lactate + A = pyruvate + AH2</text>
        <dbReference type="Rhea" id="RHEA:15089"/>
        <dbReference type="ChEBI" id="CHEBI:13193"/>
        <dbReference type="ChEBI" id="CHEBI:15361"/>
        <dbReference type="ChEBI" id="CHEBI:16004"/>
        <dbReference type="ChEBI" id="CHEBI:17499"/>
    </reaction>
</comment>
<evidence type="ECO:0000256" key="1">
    <source>
        <dbReference type="ARBA" id="ARBA00022485"/>
    </source>
</evidence>
<accession>A0ABU3P0Y5</accession>
<keyword evidence="2 6" id="KW-0479">Metal-binding</keyword>
<dbReference type="PROSITE" id="PS51379">
    <property type="entry name" value="4FE4S_FER_2"/>
    <property type="match status" value="1"/>
</dbReference>
<reference evidence="8 9" key="1">
    <citation type="submission" date="2023-07" db="EMBL/GenBank/DDBJ databases">
        <title>The novel representative of Negativicutes class, Anaeroselena agilis gen. nov. sp. nov.</title>
        <authorList>
            <person name="Prokofeva M.I."/>
            <person name="Elcheninov A.G."/>
            <person name="Klyukina A."/>
            <person name="Kublanov I.V."/>
            <person name="Frolov E.N."/>
            <person name="Podosokorskaya O.A."/>
        </authorList>
    </citation>
    <scope>NUCLEOTIDE SEQUENCE [LARGE SCALE GENOMIC DNA]</scope>
    <source>
        <strain evidence="8 9">4137-cl</strain>
    </source>
</reference>
<sequence length="421" mass="45378">MQWSDLEREVIRCIKCGACQSVCPVFRELGAESTVARGKVNLIRAVIRGDVDAAGAGFEERMSWCLMCKACQENCPSGVKLDQLILAARRKLAEDKGLPLLKKLIFRLGLRNRRLFDFGMRMGPMFQGLLLRPAPGGKGMLPRLPMGLDMRRLVSPVDARPFRSRVPARVDVAEPRKTVAFFTGCMINYIYPQIGEAVVEVLKRNGIAVIIPAGQHCCGTPVYVNGDVPTAVELARATVDTFAGLEADAVITACGSCGAALRKEYAALLAGEPGYAAKAAALAAKTKDFAEFLAEEGLTAEMQGLAATATYHDSCHLARSQGVRRQPRELIAGVPGLTFKELKAPARCCGAAGSFSLAHYELSRRINDHKVDDIAASGAELVVTGCPMCMMHIRDGMNQRGVAGEVLHTAELLARAYGVEK</sequence>
<feature type="domain" description="4Fe-4S ferredoxin-type" evidence="7">
    <location>
        <begin position="4"/>
        <end position="34"/>
    </location>
</feature>
<organism evidence="8 9">
    <name type="scientific">Anaeroselena agilis</name>
    <dbReference type="NCBI Taxonomy" id="3063788"/>
    <lineage>
        <taxon>Bacteria</taxon>
        <taxon>Bacillati</taxon>
        <taxon>Bacillota</taxon>
        <taxon>Negativicutes</taxon>
        <taxon>Acetonemataceae</taxon>
        <taxon>Anaeroselena</taxon>
    </lineage>
</organism>
<dbReference type="EMBL" id="JAUOZS010000001">
    <property type="protein sequence ID" value="MDT8902350.1"/>
    <property type="molecule type" value="Genomic_DNA"/>
</dbReference>
<dbReference type="EC" id="1.1.99.14" evidence="6"/>
<dbReference type="Pfam" id="PF02754">
    <property type="entry name" value="CCG"/>
    <property type="match status" value="2"/>
</dbReference>
<keyword evidence="5 6" id="KW-0411">Iron-sulfur</keyword>
<evidence type="ECO:0000256" key="6">
    <source>
        <dbReference type="PIRNR" id="PIRNR000139"/>
    </source>
</evidence>
<comment type="catalytic activity">
    <reaction evidence="6">
        <text>glycolate + A = glyoxylate + AH2</text>
        <dbReference type="Rhea" id="RHEA:21264"/>
        <dbReference type="ChEBI" id="CHEBI:13193"/>
        <dbReference type="ChEBI" id="CHEBI:17499"/>
        <dbReference type="ChEBI" id="CHEBI:29805"/>
        <dbReference type="ChEBI" id="CHEBI:36655"/>
        <dbReference type="EC" id="1.1.99.14"/>
    </reaction>
</comment>
<protein>
    <recommendedName>
        <fullName evidence="6">Glycolate oxidase iron-sulfur subunit</fullName>
        <ecNumber evidence="6">1.1.99.14</ecNumber>
    </recommendedName>
</protein>
<keyword evidence="1 6" id="KW-0004">4Fe-4S</keyword>
<evidence type="ECO:0000259" key="7">
    <source>
        <dbReference type="PROSITE" id="PS51379"/>
    </source>
</evidence>
<comment type="caution">
    <text evidence="8">The sequence shown here is derived from an EMBL/GenBank/DDBJ whole genome shotgun (WGS) entry which is preliminary data.</text>
</comment>
<keyword evidence="9" id="KW-1185">Reference proteome</keyword>
<evidence type="ECO:0000256" key="3">
    <source>
        <dbReference type="ARBA" id="ARBA00022737"/>
    </source>
</evidence>
<dbReference type="PANTHER" id="PTHR32479:SF20">
    <property type="entry name" value="GLYCOLATE OXIDASE IRON-SULFUR SUBUNIT"/>
    <property type="match status" value="1"/>
</dbReference>
<comment type="cofactor">
    <cofactor evidence="6">
        <name>[4Fe-4S] cluster</name>
        <dbReference type="ChEBI" id="CHEBI:49883"/>
    </cofactor>
    <text evidence="6">Binds 2 [4Fe-4S] clusters.</text>
</comment>
<keyword evidence="3" id="KW-0677">Repeat</keyword>
<name>A0ABU3P0Y5_9FIRM</name>
<evidence type="ECO:0000256" key="2">
    <source>
        <dbReference type="ARBA" id="ARBA00022723"/>
    </source>
</evidence>
<proteinExistence type="predicted"/>
<dbReference type="InterPro" id="IPR017900">
    <property type="entry name" value="4Fe4S_Fe_S_CS"/>
</dbReference>
<keyword evidence="6" id="KW-0249">Electron transport</keyword>